<reference evidence="6 7" key="1">
    <citation type="submission" date="2016-10" db="EMBL/GenBank/DDBJ databases">
        <authorList>
            <person name="de Groot N.N."/>
        </authorList>
    </citation>
    <scope>NUCLEOTIDE SEQUENCE [LARGE SCALE GENOMIC DNA]</scope>
    <source>
        <strain evidence="6 7">DSM 28286</strain>
    </source>
</reference>
<organism evidence="6 7">
    <name type="scientific">Parafilimonas terrae</name>
    <dbReference type="NCBI Taxonomy" id="1465490"/>
    <lineage>
        <taxon>Bacteria</taxon>
        <taxon>Pseudomonadati</taxon>
        <taxon>Bacteroidota</taxon>
        <taxon>Chitinophagia</taxon>
        <taxon>Chitinophagales</taxon>
        <taxon>Chitinophagaceae</taxon>
        <taxon>Parafilimonas</taxon>
    </lineage>
</organism>
<feature type="transmembrane region" description="Helical" evidence="5">
    <location>
        <begin position="199"/>
        <end position="217"/>
    </location>
</feature>
<feature type="transmembrane region" description="Helical" evidence="5">
    <location>
        <begin position="223"/>
        <end position="248"/>
    </location>
</feature>
<gene>
    <name evidence="6" type="ORF">SAMN05444277_110130</name>
</gene>
<dbReference type="STRING" id="1465490.SAMN05444277_110130"/>
<dbReference type="Pfam" id="PF07681">
    <property type="entry name" value="DoxX"/>
    <property type="match status" value="1"/>
</dbReference>
<evidence type="ECO:0000256" key="2">
    <source>
        <dbReference type="ARBA" id="ARBA00022692"/>
    </source>
</evidence>
<keyword evidence="7" id="KW-1185">Reference proteome</keyword>
<evidence type="ECO:0000256" key="3">
    <source>
        <dbReference type="ARBA" id="ARBA00022989"/>
    </source>
</evidence>
<name>A0A1I5Y391_9BACT</name>
<feature type="transmembrane region" description="Helical" evidence="5">
    <location>
        <begin position="269"/>
        <end position="290"/>
    </location>
</feature>
<evidence type="ECO:0000313" key="7">
    <source>
        <dbReference type="Proteomes" id="UP000199031"/>
    </source>
</evidence>
<evidence type="ECO:0000256" key="1">
    <source>
        <dbReference type="ARBA" id="ARBA00004141"/>
    </source>
</evidence>
<keyword evidence="2 5" id="KW-0812">Transmembrane</keyword>
<feature type="transmembrane region" description="Helical" evidence="5">
    <location>
        <begin position="174"/>
        <end position="192"/>
    </location>
</feature>
<dbReference type="AlphaFoldDB" id="A0A1I5Y391"/>
<evidence type="ECO:0000256" key="4">
    <source>
        <dbReference type="ARBA" id="ARBA00023136"/>
    </source>
</evidence>
<feature type="transmembrane region" description="Helical" evidence="5">
    <location>
        <begin position="117"/>
        <end position="137"/>
    </location>
</feature>
<feature type="transmembrane region" description="Helical" evidence="5">
    <location>
        <begin position="85"/>
        <end position="105"/>
    </location>
</feature>
<keyword evidence="3 5" id="KW-1133">Transmembrane helix</keyword>
<comment type="subcellular location">
    <subcellularLocation>
        <location evidence="1">Membrane</location>
        <topology evidence="1">Multi-pass membrane protein</topology>
    </subcellularLocation>
</comment>
<dbReference type="Proteomes" id="UP000199031">
    <property type="component" value="Unassembled WGS sequence"/>
</dbReference>
<keyword evidence="4 5" id="KW-0472">Membrane</keyword>
<evidence type="ECO:0000256" key="5">
    <source>
        <dbReference type="SAM" id="Phobius"/>
    </source>
</evidence>
<accession>A0A1I5Y391</accession>
<dbReference type="InterPro" id="IPR032808">
    <property type="entry name" value="DoxX"/>
</dbReference>
<protein>
    <recommendedName>
        <fullName evidence="8">DoxX protein</fullName>
    </recommendedName>
</protein>
<feature type="transmembrane region" description="Helical" evidence="5">
    <location>
        <begin position="28"/>
        <end position="48"/>
    </location>
</feature>
<proteinExistence type="predicted"/>
<dbReference type="EMBL" id="FOXQ01000010">
    <property type="protein sequence ID" value="SFQ38675.1"/>
    <property type="molecule type" value="Genomic_DNA"/>
</dbReference>
<sequence>MPQNMLLMENILTPEEQIKIHDSLLKKFFGLWAVVYVYAFMATSQFSIPIPFLEQFVVWFGKTFLHLEDLHKITNTGSGDTTYDFVLILVITILSLLITIIILFIDRKRASYRSLYLFTIVIARYYVAFTMITYGFAKLFDGQFPANGYSRLEEKVGDMSPMGMVWAFMGASRAYTFVSGLLEFTGGVLLLFRKTKTIGALFSMAVMLNVALLNYMYDVPVKIFSTHIVLLCIFILTFDWKLLYNFFIRHRTEKLYYNKLRAPKKWMQISLRVIKILFIVVMLNNNYYYLQRAFNKQPLPMEGYYAVNTFILNHDTLPVIANKKDTVGWSKMFIQYPGSVSVKLNSDTTIWKKVKVDTVKKTFNISNYDSTQYALLNYTMRNDTVAFNGTIKNDTATIIFIRKQKKDYSLSGRGFHWINEYPPNW</sequence>
<evidence type="ECO:0000313" key="6">
    <source>
        <dbReference type="EMBL" id="SFQ38675.1"/>
    </source>
</evidence>
<evidence type="ECO:0008006" key="8">
    <source>
        <dbReference type="Google" id="ProtNLM"/>
    </source>
</evidence>